<evidence type="ECO:0000256" key="1">
    <source>
        <dbReference type="ARBA" id="ARBA00006479"/>
    </source>
</evidence>
<comment type="similarity">
    <text evidence="1">Belongs to the ROK (NagC/XylR) family.</text>
</comment>
<dbReference type="PANTHER" id="PTHR18964:SF149">
    <property type="entry name" value="BIFUNCTIONAL UDP-N-ACETYLGLUCOSAMINE 2-EPIMERASE_N-ACETYLMANNOSAMINE KINASE"/>
    <property type="match status" value="1"/>
</dbReference>
<dbReference type="RefSeq" id="WP_268881544.1">
    <property type="nucleotide sequence ID" value="NZ_CP114029.1"/>
</dbReference>
<dbReference type="PANTHER" id="PTHR18964">
    <property type="entry name" value="ROK (REPRESSOR, ORF, KINASE) FAMILY"/>
    <property type="match status" value="1"/>
</dbReference>
<organism evidence="2 3">
    <name type="scientific">Jiella pelagia</name>
    <dbReference type="NCBI Taxonomy" id="2986949"/>
    <lineage>
        <taxon>Bacteria</taxon>
        <taxon>Pseudomonadati</taxon>
        <taxon>Pseudomonadota</taxon>
        <taxon>Alphaproteobacteria</taxon>
        <taxon>Hyphomicrobiales</taxon>
        <taxon>Aurantimonadaceae</taxon>
        <taxon>Jiella</taxon>
    </lineage>
</organism>
<dbReference type="Pfam" id="PF00480">
    <property type="entry name" value="ROK"/>
    <property type="match status" value="1"/>
</dbReference>
<dbReference type="InterPro" id="IPR000600">
    <property type="entry name" value="ROK"/>
</dbReference>
<evidence type="ECO:0000313" key="3">
    <source>
        <dbReference type="Proteomes" id="UP001164020"/>
    </source>
</evidence>
<dbReference type="Gene3D" id="3.30.420.40">
    <property type="match status" value="2"/>
</dbReference>
<proteinExistence type="inferred from homology"/>
<dbReference type="PROSITE" id="PS01125">
    <property type="entry name" value="ROK"/>
    <property type="match status" value="1"/>
</dbReference>
<dbReference type="EMBL" id="CP114029">
    <property type="protein sequence ID" value="WAP69105.1"/>
    <property type="molecule type" value="Genomic_DNA"/>
</dbReference>
<name>A0ABY7C176_9HYPH</name>
<accession>A0ABY7C176</accession>
<sequence length="297" mass="30220">MPTPPLPDSAIGIDVGGTRIRVARIGAAGDLTARVIEPVQPDRSGFVAQLSRLVGTFRTDGDVAIGIGIPGRVVGHRGEILSAGYLDIAGLDLPALIAAETGLPARIENDATMALLAEANARRGGTDGLIFMVTIGTGIGGAAIDGGVPWYGGGISGQFGHIVVAEAGPVCNCGRTGCVETFSSGTALGRLIAEAGLDAETKAEELLARAESGETVCSDLLARWARPLQRAIETLVAVADPQLVIVGGGLGAEMVRALERLPKRGRWFVAPVEAARLGDDAGVIGAGLRALALPARA</sequence>
<gene>
    <name evidence="2" type="ORF">OH818_01885</name>
</gene>
<keyword evidence="3" id="KW-1185">Reference proteome</keyword>
<reference evidence="2" key="1">
    <citation type="submission" date="2022-12" db="EMBL/GenBank/DDBJ databases">
        <title>Jiella pelagia sp. nov., isolated from phosphonate enriched culture of Northwest Pacific surface seawater.</title>
        <authorList>
            <person name="Shin D.Y."/>
            <person name="Hwang C.Y."/>
        </authorList>
    </citation>
    <scope>NUCLEOTIDE SEQUENCE</scope>
    <source>
        <strain evidence="2">HL-NP1</strain>
    </source>
</reference>
<dbReference type="InterPro" id="IPR043129">
    <property type="entry name" value="ATPase_NBD"/>
</dbReference>
<protein>
    <submittedName>
        <fullName evidence="2">ROK family protein</fullName>
    </submittedName>
</protein>
<dbReference type="Proteomes" id="UP001164020">
    <property type="component" value="Chromosome"/>
</dbReference>
<evidence type="ECO:0000313" key="2">
    <source>
        <dbReference type="EMBL" id="WAP69105.1"/>
    </source>
</evidence>
<dbReference type="SUPFAM" id="SSF53067">
    <property type="entry name" value="Actin-like ATPase domain"/>
    <property type="match status" value="1"/>
</dbReference>
<dbReference type="InterPro" id="IPR049874">
    <property type="entry name" value="ROK_cs"/>
</dbReference>